<organism evidence="2 3">
    <name type="scientific">Aristolochia fimbriata</name>
    <name type="common">White veined hardy Dutchman's pipe vine</name>
    <dbReference type="NCBI Taxonomy" id="158543"/>
    <lineage>
        <taxon>Eukaryota</taxon>
        <taxon>Viridiplantae</taxon>
        <taxon>Streptophyta</taxon>
        <taxon>Embryophyta</taxon>
        <taxon>Tracheophyta</taxon>
        <taxon>Spermatophyta</taxon>
        <taxon>Magnoliopsida</taxon>
        <taxon>Magnoliidae</taxon>
        <taxon>Piperales</taxon>
        <taxon>Aristolochiaceae</taxon>
        <taxon>Aristolochia</taxon>
    </lineage>
</organism>
<accession>A0AAV7F4P6</accession>
<dbReference type="PANTHER" id="PTHR48237:SF1">
    <property type="entry name" value="SPC97_SPC98 FAMILY OF SPINDLE POLE BODY (SBP) COMPONENT"/>
    <property type="match status" value="1"/>
</dbReference>
<name>A0AAV7F4P6_ARIFI</name>
<dbReference type="PANTHER" id="PTHR48237">
    <property type="entry name" value="GAMMA-TUBULIN COMPLEX COMPONENT"/>
    <property type="match status" value="1"/>
</dbReference>
<feature type="region of interest" description="Disordered" evidence="1">
    <location>
        <begin position="100"/>
        <end position="119"/>
    </location>
</feature>
<evidence type="ECO:0000313" key="3">
    <source>
        <dbReference type="Proteomes" id="UP000825729"/>
    </source>
</evidence>
<keyword evidence="3" id="KW-1185">Reference proteome</keyword>
<protein>
    <submittedName>
        <fullName evidence="2">Uncharacterized protein</fullName>
    </submittedName>
</protein>
<gene>
    <name evidence="2" type="ORF">H6P81_000142</name>
</gene>
<evidence type="ECO:0000256" key="1">
    <source>
        <dbReference type="SAM" id="MobiDB-lite"/>
    </source>
</evidence>
<sequence>MDRGEEIGNCRPEDVAWLSTLSESEIDLLVSLKKLVIQRANVIDNEKLIENFDLKMLRSLGVVLIEVLKDRLGSKSLLSSSEETSSLLNQLNLVASSPQGVFGATSSREPEKKKRAVNS</sequence>
<comment type="caution">
    <text evidence="2">The sequence shown here is derived from an EMBL/GenBank/DDBJ whole genome shotgun (WGS) entry which is preliminary data.</text>
</comment>
<evidence type="ECO:0000313" key="2">
    <source>
        <dbReference type="EMBL" id="KAG9455634.1"/>
    </source>
</evidence>
<proteinExistence type="predicted"/>
<reference evidence="2 3" key="1">
    <citation type="submission" date="2021-07" db="EMBL/GenBank/DDBJ databases">
        <title>The Aristolochia fimbriata genome: insights into angiosperm evolution, floral development and chemical biosynthesis.</title>
        <authorList>
            <person name="Jiao Y."/>
        </authorList>
    </citation>
    <scope>NUCLEOTIDE SEQUENCE [LARGE SCALE GENOMIC DNA]</scope>
    <source>
        <strain evidence="2">IBCAS-2021</strain>
        <tissue evidence="2">Leaf</tissue>
    </source>
</reference>
<dbReference type="EMBL" id="JAINDJ010000002">
    <property type="protein sequence ID" value="KAG9455634.1"/>
    <property type="molecule type" value="Genomic_DNA"/>
</dbReference>
<dbReference type="AlphaFoldDB" id="A0AAV7F4P6"/>
<dbReference type="Proteomes" id="UP000825729">
    <property type="component" value="Unassembled WGS sequence"/>
</dbReference>